<comment type="caution">
    <text evidence="1">The sequence shown here is derived from an EMBL/GenBank/DDBJ whole genome shotgun (WGS) entry which is preliminary data.</text>
</comment>
<dbReference type="AlphaFoldDB" id="A0A540WJC2"/>
<accession>A0A540WJC2</accession>
<protein>
    <submittedName>
        <fullName evidence="1">Uncharacterized protein</fullName>
    </submittedName>
</protein>
<evidence type="ECO:0000313" key="1">
    <source>
        <dbReference type="EMBL" id="TQF09115.1"/>
    </source>
</evidence>
<evidence type="ECO:0000313" key="2">
    <source>
        <dbReference type="Proteomes" id="UP000315369"/>
    </source>
</evidence>
<keyword evidence="2" id="KW-1185">Reference proteome</keyword>
<name>A0A540WJC2_9BACT</name>
<organism evidence="1 2">
    <name type="scientific">Myxococcus llanfairpwllgwyngyllgogerychwyrndrobwllllantysiliogogogochensis</name>
    <dbReference type="NCBI Taxonomy" id="2590453"/>
    <lineage>
        <taxon>Bacteria</taxon>
        <taxon>Pseudomonadati</taxon>
        <taxon>Myxococcota</taxon>
        <taxon>Myxococcia</taxon>
        <taxon>Myxococcales</taxon>
        <taxon>Cystobacterineae</taxon>
        <taxon>Myxococcaceae</taxon>
        <taxon>Myxococcus</taxon>
    </lineage>
</organism>
<proteinExistence type="predicted"/>
<dbReference type="RefSeq" id="WP_141649035.1">
    <property type="nucleotide sequence ID" value="NZ_VIFM01000390.1"/>
</dbReference>
<gene>
    <name evidence="1" type="ORF">FJV41_46360</name>
</gene>
<sequence length="125" mass="13190">MSSEAFRRTASGVLIFDRPTERGEFVVSMRVAVPLGGDSGRGDVVQAMRRDALSVLLLDDELAVPEHFPAYDRVAIGALTDPEHPNLFGGHVAGLASAVASSRSALVISHDGDPVILLHHGAPPE</sequence>
<reference evidence="1 2" key="1">
    <citation type="submission" date="2019-06" db="EMBL/GenBank/DDBJ databases">
        <authorList>
            <person name="Livingstone P."/>
            <person name="Whitworth D."/>
        </authorList>
    </citation>
    <scope>NUCLEOTIDE SEQUENCE [LARGE SCALE GENOMIC DNA]</scope>
    <source>
        <strain evidence="1 2">AM401</strain>
    </source>
</reference>
<dbReference type="EMBL" id="VIFM01000390">
    <property type="protein sequence ID" value="TQF09115.1"/>
    <property type="molecule type" value="Genomic_DNA"/>
</dbReference>
<dbReference type="Proteomes" id="UP000315369">
    <property type="component" value="Unassembled WGS sequence"/>
</dbReference>